<evidence type="ECO:0000313" key="3">
    <source>
        <dbReference type="Proteomes" id="UP000224974"/>
    </source>
</evidence>
<name>A0A2C6DNV0_9GAMM</name>
<feature type="chain" id="PRO_5013401603" evidence="1">
    <location>
        <begin position="26"/>
        <end position="190"/>
    </location>
</feature>
<gene>
    <name evidence="2" type="ORF">CRN84_23190</name>
</gene>
<dbReference type="AlphaFoldDB" id="A0A2C6DNV0"/>
<organism evidence="2 3">
    <name type="scientific">Budvicia aquatica</name>
    <dbReference type="NCBI Taxonomy" id="82979"/>
    <lineage>
        <taxon>Bacteria</taxon>
        <taxon>Pseudomonadati</taxon>
        <taxon>Pseudomonadota</taxon>
        <taxon>Gammaproteobacteria</taxon>
        <taxon>Enterobacterales</taxon>
        <taxon>Budviciaceae</taxon>
        <taxon>Budvicia</taxon>
    </lineage>
</organism>
<proteinExistence type="predicted"/>
<dbReference type="Proteomes" id="UP000224974">
    <property type="component" value="Unassembled WGS sequence"/>
</dbReference>
<protein>
    <submittedName>
        <fullName evidence="2">Uncharacterized protein</fullName>
    </submittedName>
</protein>
<evidence type="ECO:0000313" key="2">
    <source>
        <dbReference type="EMBL" id="PHI32018.1"/>
    </source>
</evidence>
<dbReference type="OrthoDB" id="6497488at2"/>
<reference evidence="3" key="1">
    <citation type="submission" date="2017-09" db="EMBL/GenBank/DDBJ databases">
        <title>FDA dAtabase for Regulatory Grade micrObial Sequences (FDA-ARGOS): Supporting development and validation of Infectious Disease Dx tests.</title>
        <authorList>
            <person name="Minogue T."/>
            <person name="Wolcott M."/>
            <person name="Wasieloski L."/>
            <person name="Aguilar W."/>
            <person name="Moore D."/>
            <person name="Tallon L."/>
            <person name="Sadzewicz L."/>
            <person name="Ott S."/>
            <person name="Zhao X."/>
            <person name="Nagaraj S."/>
            <person name="Vavikolanu K."/>
            <person name="Aluvathingal J."/>
            <person name="Nadendla S."/>
            <person name="Sichtig H."/>
        </authorList>
    </citation>
    <scope>NUCLEOTIDE SEQUENCE [LARGE SCALE GENOMIC DNA]</scope>
    <source>
        <strain evidence="3">FDAARGOS_387</strain>
    </source>
</reference>
<sequence>MTIGNVLSVLLLISSSCFFSGPLSAAETGTLTVRFGHTTEDTFKARHPDAINRGFNENLKGTIYQVSYKVSPDSFHFDGMRNVFILFDQNKNLMAMHIQFDGDYSGLVGAFLAKKYTAIINRKPLVGTRYMELFNKGVSIYMRTRLFSNTSVFYITIDEKNKILENTPANSISDENELLDFLIEQCFPKL</sequence>
<comment type="caution">
    <text evidence="2">The sequence shown here is derived from an EMBL/GenBank/DDBJ whole genome shotgun (WGS) entry which is preliminary data.</text>
</comment>
<dbReference type="EMBL" id="PDDX01000001">
    <property type="protein sequence ID" value="PHI32018.1"/>
    <property type="molecule type" value="Genomic_DNA"/>
</dbReference>
<evidence type="ECO:0000256" key="1">
    <source>
        <dbReference type="SAM" id="SignalP"/>
    </source>
</evidence>
<accession>A0A2C6DNV0</accession>
<keyword evidence="1" id="KW-0732">Signal</keyword>
<keyword evidence="3" id="KW-1185">Reference proteome</keyword>
<dbReference type="RefSeq" id="WP_029095936.1">
    <property type="nucleotide sequence ID" value="NZ_PDDX01000001.1"/>
</dbReference>
<feature type="signal peptide" evidence="1">
    <location>
        <begin position="1"/>
        <end position="25"/>
    </location>
</feature>